<organism evidence="3 4">
    <name type="scientific">Gadus morhua</name>
    <name type="common">Atlantic cod</name>
    <dbReference type="NCBI Taxonomy" id="8049"/>
    <lineage>
        <taxon>Eukaryota</taxon>
        <taxon>Metazoa</taxon>
        <taxon>Chordata</taxon>
        <taxon>Craniata</taxon>
        <taxon>Vertebrata</taxon>
        <taxon>Euteleostomi</taxon>
        <taxon>Actinopterygii</taxon>
        <taxon>Neopterygii</taxon>
        <taxon>Teleostei</taxon>
        <taxon>Neoteleostei</taxon>
        <taxon>Acanthomorphata</taxon>
        <taxon>Zeiogadaria</taxon>
        <taxon>Gadariae</taxon>
        <taxon>Gadiformes</taxon>
        <taxon>Gadoidei</taxon>
        <taxon>Gadidae</taxon>
        <taxon>Gadus</taxon>
    </lineage>
</organism>
<keyword evidence="4" id="KW-1185">Reference proteome</keyword>
<feature type="compositionally biased region" description="Gly residues" evidence="1">
    <location>
        <begin position="600"/>
        <end position="614"/>
    </location>
</feature>
<feature type="compositionally biased region" description="Low complexity" evidence="1">
    <location>
        <begin position="421"/>
        <end position="438"/>
    </location>
</feature>
<feature type="compositionally biased region" description="Gly residues" evidence="1">
    <location>
        <begin position="644"/>
        <end position="655"/>
    </location>
</feature>
<feature type="compositionally biased region" description="Basic residues" evidence="1">
    <location>
        <begin position="1075"/>
        <end position="1086"/>
    </location>
</feature>
<feature type="region of interest" description="Disordered" evidence="1">
    <location>
        <begin position="526"/>
        <end position="615"/>
    </location>
</feature>
<feature type="compositionally biased region" description="Low complexity" evidence="1">
    <location>
        <begin position="304"/>
        <end position="319"/>
    </location>
</feature>
<evidence type="ECO:0000256" key="1">
    <source>
        <dbReference type="SAM" id="MobiDB-lite"/>
    </source>
</evidence>
<feature type="transmembrane region" description="Helical" evidence="2">
    <location>
        <begin position="127"/>
        <end position="144"/>
    </location>
</feature>
<dbReference type="PANTHER" id="PTHR15154:SF2">
    <property type="entry name" value="HAMARTIN"/>
    <property type="match status" value="1"/>
</dbReference>
<feature type="compositionally biased region" description="Basic and acidic residues" evidence="1">
    <location>
        <begin position="526"/>
        <end position="535"/>
    </location>
</feature>
<feature type="compositionally biased region" description="Low complexity" evidence="1">
    <location>
        <begin position="1043"/>
        <end position="1053"/>
    </location>
</feature>
<evidence type="ECO:0000256" key="2">
    <source>
        <dbReference type="SAM" id="Phobius"/>
    </source>
</evidence>
<feature type="compositionally biased region" description="Basic and acidic residues" evidence="1">
    <location>
        <begin position="456"/>
        <end position="469"/>
    </location>
</feature>
<dbReference type="GeneTree" id="ENSGT00390000014148"/>
<feature type="region of interest" description="Disordered" evidence="1">
    <location>
        <begin position="628"/>
        <end position="674"/>
    </location>
</feature>
<feature type="compositionally biased region" description="Acidic residues" evidence="1">
    <location>
        <begin position="712"/>
        <end position="726"/>
    </location>
</feature>
<dbReference type="PANTHER" id="PTHR15154">
    <property type="entry name" value="HAMARTIN"/>
    <property type="match status" value="1"/>
</dbReference>
<dbReference type="Proteomes" id="UP000694546">
    <property type="component" value="Chromosome 19"/>
</dbReference>
<feature type="compositionally biased region" description="Basic and acidic residues" evidence="1">
    <location>
        <begin position="860"/>
        <end position="874"/>
    </location>
</feature>
<keyword evidence="2" id="KW-1133">Transmembrane helix</keyword>
<feature type="compositionally biased region" description="Polar residues" evidence="1">
    <location>
        <begin position="1013"/>
        <end position="1033"/>
    </location>
</feature>
<dbReference type="GO" id="GO:0032007">
    <property type="term" value="P:negative regulation of TOR signaling"/>
    <property type="evidence" value="ECO:0007669"/>
    <property type="project" value="TreeGrafter"/>
</dbReference>
<dbReference type="GO" id="GO:0008285">
    <property type="term" value="P:negative regulation of cell population proliferation"/>
    <property type="evidence" value="ECO:0007669"/>
    <property type="project" value="TreeGrafter"/>
</dbReference>
<dbReference type="AlphaFoldDB" id="A0A8C4ZX11"/>
<feature type="compositionally biased region" description="Low complexity" evidence="1">
    <location>
        <begin position="569"/>
        <end position="581"/>
    </location>
</feature>
<dbReference type="Pfam" id="PF04388">
    <property type="entry name" value="Hamartin"/>
    <property type="match status" value="1"/>
</dbReference>
<feature type="region of interest" description="Disordered" evidence="1">
    <location>
        <begin position="702"/>
        <end position="727"/>
    </location>
</feature>
<dbReference type="GO" id="GO:0051726">
    <property type="term" value="P:regulation of cell cycle"/>
    <property type="evidence" value="ECO:0007669"/>
    <property type="project" value="TreeGrafter"/>
</dbReference>
<accession>A0A8C4ZX11</accession>
<feature type="compositionally biased region" description="Low complexity" evidence="1">
    <location>
        <begin position="989"/>
        <end position="998"/>
    </location>
</feature>
<gene>
    <name evidence="3" type="primary">tsc1b</name>
</gene>
<keyword evidence="2" id="KW-0812">Transmembrane</keyword>
<feature type="region of interest" description="Disordered" evidence="1">
    <location>
        <begin position="300"/>
        <end position="487"/>
    </location>
</feature>
<feature type="region of interest" description="Disordered" evidence="1">
    <location>
        <begin position="757"/>
        <end position="1145"/>
    </location>
</feature>
<reference evidence="3" key="2">
    <citation type="submission" date="2025-09" db="UniProtKB">
        <authorList>
            <consortium name="Ensembl"/>
        </authorList>
    </citation>
    <scope>IDENTIFICATION</scope>
</reference>
<sequence>MAREQPNVLDLLPLLDTSDLRLLEETRGLINDHLNAERGSMLLNGLVDYFLETNSAQAMHILSSVREPHDKHLLDKMHECMTRQACRLPTLTLLGHVVRKQPSWIHKISRYPLLVSLIKCLKTDSDVVVLITGVLVLITLLPMIPQAGKQHLGDFFDIFRRLASWNQKNPGHVSEVYMIHLHAGVYSLFHRLYGMYPCNFVSYLRAHYSMKENMETFEEVVKPMLEHVRIHPELVTGTKDHELDPTRWKKFEVHDIVIECAKVSLDPKEASCEEGYTTIPENFYPYHHLRCLDRTASPHTDLHSSYGSSSSTPFSTPRQPLAPPLSLPPFSGTQSSQRSPQSARRQDSSGDLNPSCGGKDPLWSPSSLCGMATPPSSRGMSPNLELSSSASHLSTRFYCTSGGKGTPASSTPATSSPPPTLSDDYSLSLPTSSAQSSPPRKDRRGAGEAGRQGLVRQEHVKDPARDLEKSGAGGGELLTNRDAGGGENISMTLTELSVFMKKQELDLQLRTEKEKEEAAISEELLKLTEEKRDPSGLRGFDSPFYHTTETLTGRRPPDKTPPLSHAQPGGHAASSSTAAGHPLRTGVSSPDKAENPACTGGPGGGGGGGGGGGERCLEQSWSFPSCFTPIDHHLHRSPSAPAEEGGGGGEGGGSKFSGLFSPSRRSTAPAGSASYEPLFDLALPRLASLFVGRRTSEAVQQASRGRCSQLEEGFEDGGEEGEEEEAVAASPLEVLDRLVQQGSDAHDKVLRRLPLPSKSADWTHFGEGPAEPAECGRAHPEGEPAGGAAEVPPAVGGPGDTGHPAPLPGQTAAADQGRLLHQEPGAAGEAAGVPEEDGQAGGGAPEGQQQSVSHRTPPQPDEHQAEQQREHPAADELPQQAAAAARGGPPAGRSRRRAHQPPQRKGEPDAPGGVRPRRGASAAGPGAAGPEAGGGAAQSGGAGHTPLQEGAPHHRAEEVPGGRQGPGQVRAPGVREPVPGPAEGHPDPADGAAAALQPGGDGGLQYRRLASRGQRSSTLFHTDQSCSIGQSDQNQRRRPRGPAPASRQSAQQRQRQHFIAGATQDDPLRFQAGRGVRRRRRGHQRQPGRPGAAPDGTARFLLPRQRPPPPPPRRRAPPGGLLPQRQEHPGRARPRALPQQEREPV</sequence>
<feature type="compositionally biased region" description="Low complexity" evidence="1">
    <location>
        <begin position="823"/>
        <end position="833"/>
    </location>
</feature>
<feature type="compositionally biased region" description="Low complexity" evidence="1">
    <location>
        <begin position="910"/>
        <end position="930"/>
    </location>
</feature>
<evidence type="ECO:0000313" key="3">
    <source>
        <dbReference type="Ensembl" id="ENSGMOP00000023502.1"/>
    </source>
</evidence>
<feature type="compositionally biased region" description="Low complexity" evidence="1">
    <location>
        <begin position="334"/>
        <end position="343"/>
    </location>
</feature>
<proteinExistence type="predicted"/>
<feature type="compositionally biased region" description="Gly residues" evidence="1">
    <location>
        <begin position="931"/>
        <end position="943"/>
    </location>
</feature>
<dbReference type="Ensembl" id="ENSGMOT00000067905.1">
    <property type="protein sequence ID" value="ENSGMOP00000023502.1"/>
    <property type="gene ID" value="ENSGMOG00000018296.2"/>
</dbReference>
<name>A0A8C4ZX11_GADMO</name>
<protein>
    <submittedName>
        <fullName evidence="3">TSC complex subunit 1b</fullName>
    </submittedName>
</protein>
<dbReference type="InterPro" id="IPR007483">
    <property type="entry name" value="Hamartin"/>
</dbReference>
<keyword evidence="2" id="KW-0472">Membrane</keyword>
<feature type="compositionally biased region" description="Polar residues" evidence="1">
    <location>
        <begin position="374"/>
        <end position="398"/>
    </location>
</feature>
<dbReference type="GO" id="GO:0033596">
    <property type="term" value="C:TSC1-TSC2 complex"/>
    <property type="evidence" value="ECO:0007669"/>
    <property type="project" value="TreeGrafter"/>
</dbReference>
<feature type="compositionally biased region" description="Low complexity" evidence="1">
    <location>
        <begin position="881"/>
        <end position="892"/>
    </location>
</feature>
<reference evidence="3" key="1">
    <citation type="submission" date="2025-08" db="UniProtKB">
        <authorList>
            <consortium name="Ensembl"/>
        </authorList>
    </citation>
    <scope>IDENTIFICATION</scope>
</reference>
<evidence type="ECO:0000313" key="4">
    <source>
        <dbReference type="Proteomes" id="UP000694546"/>
    </source>
</evidence>
<feature type="compositionally biased region" description="Basic and acidic residues" evidence="1">
    <location>
        <begin position="951"/>
        <end position="960"/>
    </location>
</feature>